<protein>
    <submittedName>
        <fullName evidence="1">Uncharacterized protein</fullName>
    </submittedName>
</protein>
<accession>A0A059VE64</accession>
<organism evidence="1">
    <name type="scientific">Citrobacter freundii</name>
    <dbReference type="NCBI Taxonomy" id="546"/>
    <lineage>
        <taxon>Bacteria</taxon>
        <taxon>Pseudomonadati</taxon>
        <taxon>Pseudomonadota</taxon>
        <taxon>Gammaproteobacteria</taxon>
        <taxon>Enterobacterales</taxon>
        <taxon>Enterobacteriaceae</taxon>
        <taxon>Citrobacter</taxon>
        <taxon>Citrobacter freundii complex</taxon>
    </lineage>
</organism>
<name>A0A059VE64_CITFR</name>
<dbReference type="EMBL" id="KJ547702">
    <property type="protein sequence ID" value="AHZ92137.1"/>
    <property type="molecule type" value="Genomic_DNA"/>
</dbReference>
<dbReference type="AlphaFoldDB" id="A0A059VE64"/>
<sequence length="76" mass="9025">MFRPSPYPIHYDRRWATMPSADFCLITCRVAPSCAIGFHLIRSFQLMKLKSQDTCRPEPYWLMTDRMLSRSPQIRT</sequence>
<reference evidence="1" key="1">
    <citation type="submission" date="2014-03" db="EMBL/GenBank/DDBJ databases">
        <authorList>
            <person name="Cheng C."/>
            <person name="Lu W."/>
            <person name="Rui Y."/>
        </authorList>
    </citation>
    <scope>NUCLEOTIDE SEQUENCE</scope>
    <source>
        <strain evidence="1">NF140101148</strain>
    </source>
</reference>
<evidence type="ECO:0000313" key="1">
    <source>
        <dbReference type="EMBL" id="AHZ92137.1"/>
    </source>
</evidence>
<proteinExistence type="predicted"/>